<dbReference type="RefSeq" id="WP_138986622.1">
    <property type="nucleotide sequence ID" value="NZ_CP043869.1"/>
</dbReference>
<comment type="subunit">
    <text evidence="9">Homodimer.</text>
</comment>
<feature type="site" description="Participates in the substrate recognition with KAPA and in a stacking interaction with the adenine ring of SAM" evidence="9">
    <location>
        <position position="20"/>
    </location>
</feature>
<comment type="function">
    <text evidence="9">Catalyzes the transfer of the alpha-amino group from S-adenosyl-L-methionine (SAM) to 7-keto-8-aminopelargonic acid (KAPA) to form 7,8-diaminopelargonic acid (DAPA). It is the only aminotransferase known to utilize SAM as an amino donor.</text>
</comment>
<name>A0A5P1R8J4_9GAMM</name>
<dbReference type="NCBIfam" id="TIGR00508">
    <property type="entry name" value="bioA"/>
    <property type="match status" value="1"/>
</dbReference>
<comment type="similarity">
    <text evidence="9">Belongs to the class-III pyridoxal-phosphate-dependent aminotransferase family. BioA subfamily.</text>
</comment>
<feature type="binding site" evidence="9">
    <location>
        <position position="278"/>
    </location>
    <ligand>
        <name>substrate</name>
    </ligand>
</feature>
<dbReference type="PROSITE" id="PS00600">
    <property type="entry name" value="AA_TRANSFER_CLASS_3"/>
    <property type="match status" value="1"/>
</dbReference>
<feature type="modified residue" description="N6-(pyridoxal phosphate)lysine" evidence="9">
    <location>
        <position position="278"/>
    </location>
</feature>
<dbReference type="InterPro" id="IPR049704">
    <property type="entry name" value="Aminotrans_3_PPA_site"/>
</dbReference>
<dbReference type="EMBL" id="CP043869">
    <property type="protein sequence ID" value="QEQ95917.1"/>
    <property type="molecule type" value="Genomic_DNA"/>
</dbReference>
<dbReference type="InterPro" id="IPR005814">
    <property type="entry name" value="Aminotrans_3"/>
</dbReference>
<dbReference type="KEGG" id="ncu:F0U83_03910"/>
<evidence type="ECO:0000256" key="3">
    <source>
        <dbReference type="ARBA" id="ARBA00022576"/>
    </source>
</evidence>
<comment type="subcellular location">
    <subcellularLocation>
        <location evidence="9">Cytoplasm</location>
    </subcellularLocation>
</comment>
<dbReference type="OrthoDB" id="9801052at2"/>
<dbReference type="GO" id="GO:0009102">
    <property type="term" value="P:biotin biosynthetic process"/>
    <property type="evidence" value="ECO:0007669"/>
    <property type="project" value="UniProtKB-UniRule"/>
</dbReference>
<feature type="binding site" evidence="9">
    <location>
        <position position="311"/>
    </location>
    <ligand>
        <name>substrate</name>
    </ligand>
</feature>
<dbReference type="InterPro" id="IPR005815">
    <property type="entry name" value="BioA"/>
</dbReference>
<keyword evidence="11" id="KW-1185">Reference proteome</keyword>
<dbReference type="InterPro" id="IPR015424">
    <property type="entry name" value="PyrdxlP-dep_Trfase"/>
</dbReference>
<feature type="binding site" evidence="9">
    <location>
        <position position="148"/>
    </location>
    <ligand>
        <name>substrate</name>
    </ligand>
</feature>
<comment type="catalytic activity">
    <reaction evidence="8 9">
        <text>(8S)-8-amino-7-oxononanoate + S-adenosyl-L-methionine = S-adenosyl-4-methylsulfanyl-2-oxobutanoate + (7R,8S)-7,8-diammoniononanoate</text>
        <dbReference type="Rhea" id="RHEA:16861"/>
        <dbReference type="ChEBI" id="CHEBI:16490"/>
        <dbReference type="ChEBI" id="CHEBI:59789"/>
        <dbReference type="ChEBI" id="CHEBI:149468"/>
        <dbReference type="ChEBI" id="CHEBI:149469"/>
        <dbReference type="EC" id="2.6.1.62"/>
    </reaction>
</comment>
<dbReference type="FunFam" id="3.40.640.10:FF:000041">
    <property type="entry name" value="Adenosylmethionine-8-amino-7-oxononanoate aminotransferase"/>
    <property type="match status" value="1"/>
</dbReference>
<dbReference type="HAMAP" id="MF_00834">
    <property type="entry name" value="BioA"/>
    <property type="match status" value="1"/>
</dbReference>
<dbReference type="EC" id="2.6.1.62" evidence="9"/>
<dbReference type="PANTHER" id="PTHR42684:SF17">
    <property type="entry name" value="ADENOSYLMETHIONINE-8-AMINO-7-OXONONANOATE AMINOTRANSFERASE"/>
    <property type="match status" value="1"/>
</dbReference>
<evidence type="ECO:0000256" key="6">
    <source>
        <dbReference type="ARBA" id="ARBA00022756"/>
    </source>
</evidence>
<keyword evidence="3 9" id="KW-0032">Aminotransferase</keyword>
<dbReference type="PANTHER" id="PTHR42684">
    <property type="entry name" value="ADENOSYLMETHIONINE-8-AMINO-7-OXONONANOATE AMINOTRANSFERASE"/>
    <property type="match status" value="1"/>
</dbReference>
<feature type="binding site" evidence="9">
    <location>
        <begin position="115"/>
        <end position="116"/>
    </location>
    <ligand>
        <name>pyridoxal 5'-phosphate</name>
        <dbReference type="ChEBI" id="CHEBI:597326"/>
    </ligand>
</feature>
<dbReference type="GO" id="GO:0004015">
    <property type="term" value="F:adenosylmethionine-8-amino-7-oxononanoate transaminase activity"/>
    <property type="evidence" value="ECO:0007669"/>
    <property type="project" value="UniProtKB-UniRule"/>
</dbReference>
<dbReference type="InterPro" id="IPR015422">
    <property type="entry name" value="PyrdxlP-dep_Trfase_small"/>
</dbReference>
<dbReference type="NCBIfam" id="NF005940">
    <property type="entry name" value="PRK07986.1"/>
    <property type="match status" value="1"/>
</dbReference>
<feature type="binding site" evidence="9">
    <location>
        <position position="249"/>
    </location>
    <ligand>
        <name>pyridoxal 5'-phosphate</name>
        <dbReference type="ChEBI" id="CHEBI:597326"/>
    </ligand>
</feature>
<evidence type="ECO:0000313" key="10">
    <source>
        <dbReference type="EMBL" id="QEQ95917.1"/>
    </source>
</evidence>
<dbReference type="Gene3D" id="3.90.1150.10">
    <property type="entry name" value="Aspartate Aminotransferase, domain 1"/>
    <property type="match status" value="1"/>
</dbReference>
<dbReference type="InterPro" id="IPR015421">
    <property type="entry name" value="PyrdxlP-dep_Trfase_major"/>
</dbReference>
<dbReference type="SUPFAM" id="SSF53383">
    <property type="entry name" value="PLP-dependent transferases"/>
    <property type="match status" value="1"/>
</dbReference>
<sequence>MTKITAEQIRFDQDHIWHPYSSMINPPPAYPVTSAKGVHLTLSDGSTLIDGMASWWSVIHGYNHPELNAAAHAQIDQMAHVMFGGITHEPAIELARKLIDLTPPALEKVFIADSGSVAVEVAIKMAIQYWHAAGKPEKHKLVTIRNGYHGDTFGAMSVCDPVNGMHEIFTDVLPQHFFAPRPETGFYEDWDPADIAPLRALIETHHHQLAALILEPIVQGAGGMRLYSPHYLKEARSLCDQYGLLLIADEIATGFARTGEMLACHHANIEPDILCLGKAITGGYMSLAATLTTRHIAETISAGGAGCFMHGPTFMGNPLACAVANTSIKLLLASDWRNNLKRIEKQLIHGLAPATELNITQEVRCLGGIGVIELKQPVESVRIQKMFVDEGIWVRSFGKLVYIMPPYVMDNETLQQLTSAMVRVLHRYQLA</sequence>
<keyword evidence="9" id="KW-0963">Cytoplasm</keyword>
<reference evidence="10 11" key="1">
    <citation type="journal article" date="2019" name="Biochem. Eng. J.">
        <title>Metabolic engineering of the marine bacteria Neptunomonas concharum for the production of acetoin and meso-2,3-butanediol from acetate.</title>
        <authorList>
            <person name="Li W."/>
            <person name="Pu N."/>
            <person name="Liu C.-X."/>
            <person name="Yuan Q.-P."/>
            <person name="Li Z.-J."/>
        </authorList>
    </citation>
    <scope>NUCLEOTIDE SEQUENCE [LARGE SCALE GENOMIC DNA]</scope>
    <source>
        <strain evidence="10 11">JCM17730</strain>
    </source>
</reference>
<dbReference type="Proteomes" id="UP000324760">
    <property type="component" value="Chromosome"/>
</dbReference>
<feature type="binding site" evidence="9">
    <location>
        <begin position="312"/>
        <end position="313"/>
    </location>
    <ligand>
        <name>pyridoxal 5'-phosphate</name>
        <dbReference type="ChEBI" id="CHEBI:597326"/>
    </ligand>
</feature>
<keyword evidence="7 9" id="KW-0663">Pyridoxal phosphate</keyword>
<comment type="pathway">
    <text evidence="2 9">Cofactor biosynthesis; biotin biosynthesis; 7,8-diaminononanoate from 8-amino-7-oxononanoate (SAM route): step 1/1.</text>
</comment>
<keyword evidence="4 9" id="KW-0808">Transferase</keyword>
<evidence type="ECO:0000313" key="11">
    <source>
        <dbReference type="Proteomes" id="UP000324760"/>
    </source>
</evidence>
<evidence type="ECO:0000256" key="8">
    <source>
        <dbReference type="ARBA" id="ARBA00048449"/>
    </source>
</evidence>
<dbReference type="GO" id="GO:0005737">
    <property type="term" value="C:cytoplasm"/>
    <property type="evidence" value="ECO:0007669"/>
    <property type="project" value="UniProtKB-SubCell"/>
</dbReference>
<dbReference type="Gene3D" id="3.40.640.10">
    <property type="entry name" value="Type I PLP-dependent aspartate aminotransferase-like (Major domain)"/>
    <property type="match status" value="1"/>
</dbReference>
<evidence type="ECO:0000256" key="4">
    <source>
        <dbReference type="ARBA" id="ARBA00022679"/>
    </source>
</evidence>
<comment type="cofactor">
    <cofactor evidence="1 9">
        <name>pyridoxal 5'-phosphate</name>
        <dbReference type="ChEBI" id="CHEBI:597326"/>
    </cofactor>
</comment>
<dbReference type="Pfam" id="PF00202">
    <property type="entry name" value="Aminotran_3"/>
    <property type="match status" value="1"/>
</dbReference>
<dbReference type="CDD" id="cd00610">
    <property type="entry name" value="OAT_like"/>
    <property type="match status" value="1"/>
</dbReference>
<keyword evidence="5 9" id="KW-0949">S-adenosyl-L-methionine</keyword>
<accession>A0A5P1R8J4</accession>
<evidence type="ECO:0000256" key="2">
    <source>
        <dbReference type="ARBA" id="ARBA00005063"/>
    </source>
</evidence>
<gene>
    <name evidence="9 10" type="primary">bioA</name>
    <name evidence="10" type="ORF">F0U83_03910</name>
</gene>
<evidence type="ECO:0000256" key="1">
    <source>
        <dbReference type="ARBA" id="ARBA00001933"/>
    </source>
</evidence>
<evidence type="ECO:0000256" key="5">
    <source>
        <dbReference type="ARBA" id="ARBA00022691"/>
    </source>
</evidence>
<evidence type="ECO:0000256" key="9">
    <source>
        <dbReference type="HAMAP-Rule" id="MF_00834"/>
    </source>
</evidence>
<dbReference type="UniPathway" id="UPA00078">
    <property type="reaction ID" value="UER00160"/>
</dbReference>
<keyword evidence="6 9" id="KW-0093">Biotin biosynthesis</keyword>
<protein>
    <recommendedName>
        <fullName evidence="9">Adenosylmethionine-8-amino-7-oxononanoate aminotransferase</fullName>
        <ecNumber evidence="9">2.6.1.62</ecNumber>
    </recommendedName>
    <alternativeName>
        <fullName evidence="9">7,8-diamino-pelargonic acid aminotransferase</fullName>
        <shortName evidence="9">DAPA AT</shortName>
        <shortName evidence="9">DAPA aminotransferase</shortName>
    </alternativeName>
    <alternativeName>
        <fullName evidence="9">7,8-diaminononanoate synthase</fullName>
        <shortName evidence="9">DANS</shortName>
    </alternativeName>
    <alternativeName>
        <fullName evidence="9">Diaminopelargonic acid synthase</fullName>
    </alternativeName>
</protein>
<dbReference type="GO" id="GO:0030170">
    <property type="term" value="F:pyridoxal phosphate binding"/>
    <property type="evidence" value="ECO:0007669"/>
    <property type="project" value="UniProtKB-UniRule"/>
</dbReference>
<proteinExistence type="inferred from homology"/>
<evidence type="ECO:0000256" key="7">
    <source>
        <dbReference type="ARBA" id="ARBA00022898"/>
    </source>
</evidence>
<feature type="binding site" evidence="9">
    <location>
        <position position="395"/>
    </location>
    <ligand>
        <name>substrate</name>
    </ligand>
</feature>
<dbReference type="AlphaFoldDB" id="A0A5P1R8J4"/>
<organism evidence="10 11">
    <name type="scientific">Neptunomonas concharum</name>
    <dbReference type="NCBI Taxonomy" id="1031538"/>
    <lineage>
        <taxon>Bacteria</taxon>
        <taxon>Pseudomonadati</taxon>
        <taxon>Pseudomonadota</taxon>
        <taxon>Gammaproteobacteria</taxon>
        <taxon>Oceanospirillales</taxon>
        <taxon>Oceanospirillaceae</taxon>
        <taxon>Neptunomonas</taxon>
    </lineage>
</organism>
<feature type="binding site" evidence="9">
    <location>
        <position position="55"/>
    </location>
    <ligand>
        <name>substrate</name>
    </ligand>
</feature>
<dbReference type="NCBIfam" id="NF004624">
    <property type="entry name" value="PRK05964.1"/>
    <property type="match status" value="1"/>
</dbReference>